<feature type="compositionally biased region" description="Acidic residues" evidence="1">
    <location>
        <begin position="986"/>
        <end position="1004"/>
    </location>
</feature>
<evidence type="ECO:0000313" key="4">
    <source>
        <dbReference type="EMBL" id="KAK5867035.1"/>
    </source>
</evidence>
<feature type="compositionally biased region" description="Acidic residues" evidence="1">
    <location>
        <begin position="89"/>
        <end position="98"/>
    </location>
</feature>
<feature type="compositionally biased region" description="Polar residues" evidence="1">
    <location>
        <begin position="338"/>
        <end position="364"/>
    </location>
</feature>
<name>A0AAN7XRM1_ELEMC</name>
<keyword evidence="2" id="KW-1133">Transmembrane helix</keyword>
<dbReference type="InterPro" id="IPR038175">
    <property type="entry name" value="CBM21_dom_sf"/>
</dbReference>
<feature type="region of interest" description="Disordered" evidence="1">
    <location>
        <begin position="544"/>
        <end position="574"/>
    </location>
</feature>
<feature type="region of interest" description="Disordered" evidence="1">
    <location>
        <begin position="79"/>
        <end position="105"/>
    </location>
</feature>
<dbReference type="GO" id="GO:0005979">
    <property type="term" value="P:regulation of glycogen biosynthetic process"/>
    <property type="evidence" value="ECO:0007669"/>
    <property type="project" value="TreeGrafter"/>
</dbReference>
<keyword evidence="5" id="KW-1185">Reference proteome</keyword>
<feature type="compositionally biased region" description="Basic residues" evidence="1">
    <location>
        <begin position="365"/>
        <end position="374"/>
    </location>
</feature>
<feature type="compositionally biased region" description="Polar residues" evidence="1">
    <location>
        <begin position="446"/>
        <end position="468"/>
    </location>
</feature>
<feature type="region of interest" description="Disordered" evidence="1">
    <location>
        <begin position="880"/>
        <end position="904"/>
    </location>
</feature>
<organism evidence="4 5">
    <name type="scientific">Eleginops maclovinus</name>
    <name type="common">Patagonian blennie</name>
    <name type="synonym">Eleginus maclovinus</name>
    <dbReference type="NCBI Taxonomy" id="56733"/>
    <lineage>
        <taxon>Eukaryota</taxon>
        <taxon>Metazoa</taxon>
        <taxon>Chordata</taxon>
        <taxon>Craniata</taxon>
        <taxon>Vertebrata</taxon>
        <taxon>Euteleostomi</taxon>
        <taxon>Actinopterygii</taxon>
        <taxon>Neopterygii</taxon>
        <taxon>Teleostei</taxon>
        <taxon>Neoteleostei</taxon>
        <taxon>Acanthomorphata</taxon>
        <taxon>Eupercaria</taxon>
        <taxon>Perciformes</taxon>
        <taxon>Notothenioidei</taxon>
        <taxon>Eleginopidae</taxon>
        <taxon>Eleginops</taxon>
    </lineage>
</organism>
<feature type="compositionally biased region" description="Basic and acidic residues" evidence="1">
    <location>
        <begin position="943"/>
        <end position="953"/>
    </location>
</feature>
<feature type="transmembrane region" description="Helical" evidence="2">
    <location>
        <begin position="1105"/>
        <end position="1138"/>
    </location>
</feature>
<feature type="domain" description="CBM21" evidence="3">
    <location>
        <begin position="166"/>
        <end position="274"/>
    </location>
</feature>
<gene>
    <name evidence="4" type="ORF">PBY51_011558</name>
</gene>
<keyword evidence="2" id="KW-0472">Membrane</keyword>
<comment type="caution">
    <text evidence="4">The sequence shown here is derived from an EMBL/GenBank/DDBJ whole genome shotgun (WGS) entry which is preliminary data.</text>
</comment>
<feature type="region of interest" description="Disordered" evidence="1">
    <location>
        <begin position="738"/>
        <end position="770"/>
    </location>
</feature>
<feature type="region of interest" description="Disordered" evidence="1">
    <location>
        <begin position="935"/>
        <end position="1004"/>
    </location>
</feature>
<dbReference type="Pfam" id="PF03370">
    <property type="entry name" value="CBM_21"/>
    <property type="match status" value="1"/>
</dbReference>
<evidence type="ECO:0000256" key="1">
    <source>
        <dbReference type="SAM" id="MobiDB-lite"/>
    </source>
</evidence>
<reference evidence="4 5" key="1">
    <citation type="journal article" date="2023" name="Genes (Basel)">
        <title>Chromosome-Level Genome Assembly and Circadian Gene Repertoire of the Patagonia Blennie Eleginops maclovinus-The Closest Ancestral Proxy of Antarctic Cryonotothenioids.</title>
        <authorList>
            <person name="Cheng C.C."/>
            <person name="Rivera-Colon A.G."/>
            <person name="Minhas B.F."/>
            <person name="Wilson L."/>
            <person name="Rayamajhi N."/>
            <person name="Vargas-Chacoff L."/>
            <person name="Catchen J.M."/>
        </authorList>
    </citation>
    <scope>NUCLEOTIDE SEQUENCE [LARGE SCALE GENOMIC DNA]</scope>
    <source>
        <strain evidence="4">JMC-PN-2008</strain>
    </source>
</reference>
<dbReference type="CDD" id="cd22255">
    <property type="entry name" value="PBD_PPP1R3A"/>
    <property type="match status" value="1"/>
</dbReference>
<reference evidence="4 5" key="2">
    <citation type="journal article" date="2023" name="Mol. Biol. Evol.">
        <title>Genomics of Secondarily Temperate Adaptation in the Only Non-Antarctic Icefish.</title>
        <authorList>
            <person name="Rivera-Colon A.G."/>
            <person name="Rayamajhi N."/>
            <person name="Minhas B.F."/>
            <person name="Madrigal G."/>
            <person name="Bilyk K.T."/>
            <person name="Yoon V."/>
            <person name="Hune M."/>
            <person name="Gregory S."/>
            <person name="Cheng C.H.C."/>
            <person name="Catchen J.M."/>
        </authorList>
    </citation>
    <scope>NUCLEOTIDE SEQUENCE [LARGE SCALE GENOMIC DNA]</scope>
    <source>
        <strain evidence="4">JMC-PN-2008</strain>
    </source>
</reference>
<dbReference type="Gene3D" id="2.60.40.2440">
    <property type="entry name" value="Carbohydrate binding type-21 domain"/>
    <property type="match status" value="1"/>
</dbReference>
<dbReference type="PROSITE" id="PS51159">
    <property type="entry name" value="CBM21"/>
    <property type="match status" value="1"/>
</dbReference>
<feature type="region of interest" description="Disordered" evidence="1">
    <location>
        <begin position="441"/>
        <end position="468"/>
    </location>
</feature>
<accession>A0AAN7XRM1</accession>
<evidence type="ECO:0000259" key="3">
    <source>
        <dbReference type="PROSITE" id="PS51159"/>
    </source>
</evidence>
<dbReference type="PANTHER" id="PTHR12307:SF2">
    <property type="entry name" value="PROTEIN PHOSPHATASE 1 REGULATORY SUBUNIT 3A"/>
    <property type="match status" value="1"/>
</dbReference>
<evidence type="ECO:0000313" key="5">
    <source>
        <dbReference type="Proteomes" id="UP001346869"/>
    </source>
</evidence>
<sequence length="1153" mass="129189">MSSVTRLHLLSRSMLNVSCQKQKHCSSLPINSPTESPMEFVGQPGPSGACSLLGVPQLGCWDGDEDDCEVLIGIRPKSSPLPRRRSSVEEEEEDDEPEPPLSRSRRVSFADVKGLSLVQVKKFDTWDVPKLPECDSSVGNGKDAEEYFLSHSTFSLPLSTEELFLKVQTQKVELENIELLPGTTILRGVIRVLNISYNKAVYVRTSLDSWSSHFDLLAEYMPGSSDSLMDLFSFRLTLVPPFGEQGARVDFCLRYETPVGTFWANNNDRNYVLSCHQRMKERKETQQKENVKKSCLKTVSQNFPTVENISATEAPSQENNSTDGSKHPEEAATIKAKQISTGESGTSEGNKQKLVTQSKPACSQRNRRKAARMARVKDYFSQKNGGSDDTERDESPPEAKQPAQEESSEEKRSDVPSFPEESCKSEGSYFVSDSLETCSAPPLDVSNDTSTTHDYTSNSETAKSESVSATDISLNPLHLNDEAALAECRNINKCVSKAEEGNFAVKPTDSIILEVSSDSLVSEANNFTFGNVVAPLYNQVFGRVGSESEQGNPSESERASDEEDTQTSPIGENDCKCVEESNKEEDVGKTVIMSTPNGISEENKLLDALHELYPKHINVWAKKESVKIVEEKENTPTSYDTEDSKHSVKVKVVGEVAESMTQARISNHVHSDVFMELKDEDSQKTEHHEIENAVPKKGDFCLEDSTEVNWEMMVEEEEKSMLIDKEESEVIQLKTIEKDQGELEDTGRETASEIRDTKQTEKDNKDDQMMEVTTANVKENKAGDADDLEGNNRVIEEEIGDILPGKHREEVEEELEYVQEPAEEIEGEKNNKQEEIELGKVKHFEVTIKKINIQNEEEIEEEEEMTDHDEACVEWEDEVKSRKENIQQEDPNWEGVPVHETGESDIVHAEITEVNEAGGSVERLDFTQNKDEDGLSALVNNEQNKRVTDKENGHIPNEMQETDFQSSTRDDNESTAAEEGSCIYTEEAEIDQTESDSAESDSDDEVELYMRCLRAVHSGAQNKDAGYVQGLRSYVSKGKLLSTPMPSISESLDEEQHPGRLQDSHEEMADFQPTALPASTGQGSLNRHVSWWRETFSCSNVSKTLLYATLLVVFLVVVQRYDFLACFGLYLASVVWLFRQGERQPGQQKQHKR</sequence>
<dbReference type="AlphaFoldDB" id="A0AAN7XRM1"/>
<dbReference type="InterPro" id="IPR005036">
    <property type="entry name" value="CBM21_dom"/>
</dbReference>
<feature type="compositionally biased region" description="Basic and acidic residues" evidence="1">
    <location>
        <begin position="738"/>
        <end position="768"/>
    </location>
</feature>
<dbReference type="GO" id="GO:0000164">
    <property type="term" value="C:protein phosphatase type 1 complex"/>
    <property type="evidence" value="ECO:0007669"/>
    <property type="project" value="TreeGrafter"/>
</dbReference>
<proteinExistence type="predicted"/>
<dbReference type="Proteomes" id="UP001346869">
    <property type="component" value="Unassembled WGS sequence"/>
</dbReference>
<protein>
    <recommendedName>
        <fullName evidence="3">CBM21 domain-containing protein</fullName>
    </recommendedName>
</protein>
<keyword evidence="2" id="KW-0812">Transmembrane</keyword>
<dbReference type="EMBL" id="JAUZQC010000008">
    <property type="protein sequence ID" value="KAK5867035.1"/>
    <property type="molecule type" value="Genomic_DNA"/>
</dbReference>
<evidence type="ECO:0000256" key="2">
    <source>
        <dbReference type="SAM" id="Phobius"/>
    </source>
</evidence>
<dbReference type="InterPro" id="IPR050782">
    <property type="entry name" value="PP1_regulatory_subunit_3"/>
</dbReference>
<feature type="region of interest" description="Disordered" evidence="1">
    <location>
        <begin position="306"/>
        <end position="426"/>
    </location>
</feature>
<dbReference type="PANTHER" id="PTHR12307">
    <property type="entry name" value="PROTEIN PHOSPHATASE 1 REGULATORY SUBUNIT"/>
    <property type="match status" value="1"/>
</dbReference>
<dbReference type="GO" id="GO:0008157">
    <property type="term" value="F:protein phosphatase 1 binding"/>
    <property type="evidence" value="ECO:0007669"/>
    <property type="project" value="TreeGrafter"/>
</dbReference>
<feature type="compositionally biased region" description="Polar residues" evidence="1">
    <location>
        <begin position="306"/>
        <end position="323"/>
    </location>
</feature>
<dbReference type="GO" id="GO:2001069">
    <property type="term" value="F:glycogen binding"/>
    <property type="evidence" value="ECO:0007669"/>
    <property type="project" value="TreeGrafter"/>
</dbReference>